<feature type="transmembrane region" description="Helical" evidence="5">
    <location>
        <begin position="27"/>
        <end position="48"/>
    </location>
</feature>
<organism evidence="7 8">
    <name type="scientific">Arcanobacterium hippocoleae</name>
    <dbReference type="NCBI Taxonomy" id="149017"/>
    <lineage>
        <taxon>Bacteria</taxon>
        <taxon>Bacillati</taxon>
        <taxon>Actinomycetota</taxon>
        <taxon>Actinomycetes</taxon>
        <taxon>Actinomycetales</taxon>
        <taxon>Actinomycetaceae</taxon>
        <taxon>Arcanobacterium</taxon>
    </lineage>
</organism>
<reference evidence="7 8" key="1">
    <citation type="submission" date="2023-07" db="EMBL/GenBank/DDBJ databases">
        <title>Sequencing the genomes of 1000 actinobacteria strains.</title>
        <authorList>
            <person name="Klenk H.-P."/>
        </authorList>
    </citation>
    <scope>NUCLEOTIDE SEQUENCE [LARGE SCALE GENOMIC DNA]</scope>
    <source>
        <strain evidence="7 8">DSM 15539</strain>
    </source>
</reference>
<feature type="transmembrane region" description="Helical" evidence="5">
    <location>
        <begin position="86"/>
        <end position="108"/>
    </location>
</feature>
<dbReference type="Pfam" id="PF07690">
    <property type="entry name" value="MFS_1"/>
    <property type="match status" value="1"/>
</dbReference>
<evidence type="ECO:0000256" key="3">
    <source>
        <dbReference type="ARBA" id="ARBA00022989"/>
    </source>
</evidence>
<dbReference type="Proteomes" id="UP001266099">
    <property type="component" value="Unassembled WGS sequence"/>
</dbReference>
<keyword evidence="4 5" id="KW-0472">Membrane</keyword>
<dbReference type="Gene3D" id="1.20.1250.20">
    <property type="entry name" value="MFS general substrate transporter like domains"/>
    <property type="match status" value="2"/>
</dbReference>
<keyword evidence="3 5" id="KW-1133">Transmembrane helix</keyword>
<dbReference type="PANTHER" id="PTHR23542:SF1">
    <property type="entry name" value="MAJOR FACILITATOR SUPERFAMILY (MFS) PROFILE DOMAIN-CONTAINING PROTEIN"/>
    <property type="match status" value="1"/>
</dbReference>
<feature type="domain" description="Major facilitator superfamily (MFS) profile" evidence="6">
    <location>
        <begin position="224"/>
        <end position="402"/>
    </location>
</feature>
<feature type="transmembrane region" description="Helical" evidence="5">
    <location>
        <begin position="346"/>
        <end position="370"/>
    </location>
</feature>
<comment type="caution">
    <text evidence="7">The sequence shown here is derived from an EMBL/GenBank/DDBJ whole genome shotgun (WGS) entry which is preliminary data.</text>
</comment>
<feature type="transmembrane region" description="Helical" evidence="5">
    <location>
        <begin position="290"/>
        <end position="309"/>
    </location>
</feature>
<keyword evidence="2 5" id="KW-0812">Transmembrane</keyword>
<sequence length="402" mass="41555">MNKSRSLLSTFSGYRDLPRLMGRGEMLISFLGRMPLAMNIIAILTLVTVVTGSVANAAIVSSVHAIATGIGNPIIGRASDKYGQRFPLLIAAPISFCAVIGIVITVHFQFANLFLLSILAGIVGFTTSPIGALARVRWYELTKTPPQLATALSWESTIDEMSFVLGPAFVGIIAAAISPLAPLVVTAIIIATCVIPFALSKHAPKPVVLAPGELRPGIFTVMRAVSVPLIAMFCLGMYFGSIQAALTAFMQDLGIAGRSGLVYAFQGLGAALTALGAVFLPKRITSEQRIIFGAIGVGLGAMVCSLMIAPLPLGIVMFLTGLMIGPPSVAIFTLAGDNAPKGGSAVAVTALGSMNVLGVSAASIVAGQVVEVNLHAGFYVPAAAGFLMAFATALAALTQKRR</sequence>
<dbReference type="PROSITE" id="PS50850">
    <property type="entry name" value="MFS"/>
    <property type="match status" value="1"/>
</dbReference>
<evidence type="ECO:0000256" key="2">
    <source>
        <dbReference type="ARBA" id="ARBA00022692"/>
    </source>
</evidence>
<proteinExistence type="predicted"/>
<feature type="transmembrane region" description="Helical" evidence="5">
    <location>
        <begin position="114"/>
        <end position="136"/>
    </location>
</feature>
<dbReference type="RefSeq" id="WP_309955067.1">
    <property type="nucleotide sequence ID" value="NZ_JAVDUJ010000001.1"/>
</dbReference>
<evidence type="ECO:0000313" key="8">
    <source>
        <dbReference type="Proteomes" id="UP001266099"/>
    </source>
</evidence>
<evidence type="ECO:0000259" key="6">
    <source>
        <dbReference type="PROSITE" id="PS50850"/>
    </source>
</evidence>
<dbReference type="InterPro" id="IPR011701">
    <property type="entry name" value="MFS"/>
</dbReference>
<evidence type="ECO:0000256" key="4">
    <source>
        <dbReference type="ARBA" id="ARBA00023136"/>
    </source>
</evidence>
<evidence type="ECO:0000313" key="7">
    <source>
        <dbReference type="EMBL" id="MDR6938888.1"/>
    </source>
</evidence>
<feature type="transmembrane region" description="Helical" evidence="5">
    <location>
        <begin position="376"/>
        <end position="397"/>
    </location>
</feature>
<comment type="subcellular location">
    <subcellularLocation>
        <location evidence="1">Cell membrane</location>
        <topology evidence="1">Multi-pass membrane protein</topology>
    </subcellularLocation>
</comment>
<dbReference type="InterPro" id="IPR036259">
    <property type="entry name" value="MFS_trans_sf"/>
</dbReference>
<dbReference type="SUPFAM" id="SSF103473">
    <property type="entry name" value="MFS general substrate transporter"/>
    <property type="match status" value="1"/>
</dbReference>
<gene>
    <name evidence="7" type="ORF">J2S36_000431</name>
</gene>
<dbReference type="PANTHER" id="PTHR23542">
    <property type="match status" value="1"/>
</dbReference>
<accession>A0ABU1T0I7</accession>
<feature type="transmembrane region" description="Helical" evidence="5">
    <location>
        <begin position="315"/>
        <end position="334"/>
    </location>
</feature>
<keyword evidence="8" id="KW-1185">Reference proteome</keyword>
<evidence type="ECO:0000256" key="1">
    <source>
        <dbReference type="ARBA" id="ARBA00004651"/>
    </source>
</evidence>
<name>A0ABU1T0I7_9ACTO</name>
<dbReference type="InterPro" id="IPR020846">
    <property type="entry name" value="MFS_dom"/>
</dbReference>
<dbReference type="EMBL" id="JAVDUJ010000001">
    <property type="protein sequence ID" value="MDR6938888.1"/>
    <property type="molecule type" value="Genomic_DNA"/>
</dbReference>
<feature type="transmembrane region" description="Helical" evidence="5">
    <location>
        <begin position="221"/>
        <end position="240"/>
    </location>
</feature>
<feature type="transmembrane region" description="Helical" evidence="5">
    <location>
        <begin position="260"/>
        <end position="278"/>
    </location>
</feature>
<protein>
    <submittedName>
        <fullName evidence="7">MFS family permease</fullName>
    </submittedName>
</protein>
<evidence type="ECO:0000256" key="5">
    <source>
        <dbReference type="SAM" id="Phobius"/>
    </source>
</evidence>